<evidence type="ECO:0000313" key="2">
    <source>
        <dbReference type="EMBL" id="DAF54631.1"/>
    </source>
</evidence>
<dbReference type="InterPro" id="IPR003497">
    <property type="entry name" value="BRO_N_domain"/>
</dbReference>
<name>A0A8S5SVB2_9CAUD</name>
<evidence type="ECO:0000259" key="1">
    <source>
        <dbReference type="PROSITE" id="PS51750"/>
    </source>
</evidence>
<reference evidence="2" key="1">
    <citation type="journal article" date="2021" name="Proc. Natl. Acad. Sci. U.S.A.">
        <title>A Catalog of Tens of Thousands of Viruses from Human Metagenomes Reveals Hidden Associations with Chronic Diseases.</title>
        <authorList>
            <person name="Tisza M.J."/>
            <person name="Buck C.B."/>
        </authorList>
    </citation>
    <scope>NUCLEOTIDE SEQUENCE</scope>
    <source>
        <strain evidence="2">CtqPo10</strain>
    </source>
</reference>
<dbReference type="Pfam" id="PF10552">
    <property type="entry name" value="ORF6C"/>
    <property type="match status" value="1"/>
</dbReference>
<dbReference type="PANTHER" id="PTHR36180:SF2">
    <property type="entry name" value="BRO FAMILY PROTEIN"/>
    <property type="match status" value="1"/>
</dbReference>
<sequence length="237" mass="27755">MERNELQVFENETFGEIRMVLIDNEPWFVATDVCKILEHSNPTVAMASLEPYERSKFNLGRQGEANIISESGFYTLVLRSKKPIAKPFRLWVTTEVLPTIRKTGKYEMTKETNTSIVGIDFDTFRNSIEKQLEGQTVQINAMEDLLGEQTEMLNKMVENMTLSTRQQQKLYKAAKDRINKLLDGAHGTKYKCYSKSYFINMWNELKEKFGCSSYKDLNPMYYNEAFDFISEWEYTER</sequence>
<proteinExistence type="predicted"/>
<accession>A0A8S5SVB2</accession>
<feature type="domain" description="Bro-N" evidence="1">
    <location>
        <begin position="3"/>
        <end position="104"/>
    </location>
</feature>
<dbReference type="PANTHER" id="PTHR36180">
    <property type="entry name" value="DNA-BINDING PROTEIN-RELATED-RELATED"/>
    <property type="match status" value="1"/>
</dbReference>
<dbReference type="InterPro" id="IPR018878">
    <property type="entry name" value="ORF6C_dom"/>
</dbReference>
<organism evidence="2">
    <name type="scientific">Siphoviridae sp. ctqPo10</name>
    <dbReference type="NCBI Taxonomy" id="2827948"/>
    <lineage>
        <taxon>Viruses</taxon>
        <taxon>Duplodnaviria</taxon>
        <taxon>Heunggongvirae</taxon>
        <taxon>Uroviricota</taxon>
        <taxon>Caudoviricetes</taxon>
    </lineage>
</organism>
<dbReference type="Pfam" id="PF02498">
    <property type="entry name" value="Bro-N"/>
    <property type="match status" value="1"/>
</dbReference>
<protein>
    <submittedName>
        <fullName evidence="2">Repressor domain protein</fullName>
    </submittedName>
</protein>
<dbReference type="SMART" id="SM01040">
    <property type="entry name" value="Bro-N"/>
    <property type="match status" value="1"/>
</dbReference>
<dbReference type="PROSITE" id="PS51750">
    <property type="entry name" value="BRO_N"/>
    <property type="match status" value="1"/>
</dbReference>
<dbReference type="EMBL" id="BK032682">
    <property type="protein sequence ID" value="DAF54631.1"/>
    <property type="molecule type" value="Genomic_DNA"/>
</dbReference>